<gene>
    <name evidence="9" type="ORF">FHS99_002231</name>
</gene>
<dbReference type="GO" id="GO:0005886">
    <property type="term" value="C:plasma membrane"/>
    <property type="evidence" value="ECO:0007669"/>
    <property type="project" value="UniProtKB-SubCell"/>
</dbReference>
<dbReference type="FunFam" id="2.40.420.20:FF:000001">
    <property type="entry name" value="Efflux RND transporter periplasmic adaptor subunit"/>
    <property type="match status" value="1"/>
</dbReference>
<evidence type="ECO:0000256" key="2">
    <source>
        <dbReference type="ARBA" id="ARBA00009477"/>
    </source>
</evidence>
<dbReference type="InterPro" id="IPR058624">
    <property type="entry name" value="MdtA-like_HH"/>
</dbReference>
<feature type="domain" description="Multidrug resistance protein MdtA-like C-terminal permuted SH3" evidence="8">
    <location>
        <begin position="304"/>
        <end position="365"/>
    </location>
</feature>
<feature type="signal peptide" evidence="4">
    <location>
        <begin position="1"/>
        <end position="24"/>
    </location>
</feature>
<dbReference type="Pfam" id="PF25917">
    <property type="entry name" value="BSH_RND"/>
    <property type="match status" value="1"/>
</dbReference>
<dbReference type="Gene3D" id="2.40.50.100">
    <property type="match status" value="1"/>
</dbReference>
<dbReference type="Gene3D" id="2.40.420.20">
    <property type="match status" value="1"/>
</dbReference>
<feature type="compositionally biased region" description="Low complexity" evidence="3">
    <location>
        <begin position="381"/>
        <end position="397"/>
    </location>
</feature>
<dbReference type="PROSITE" id="PS51257">
    <property type="entry name" value="PROKAR_LIPOPROTEIN"/>
    <property type="match status" value="1"/>
</dbReference>
<evidence type="ECO:0000259" key="6">
    <source>
        <dbReference type="Pfam" id="PF25917"/>
    </source>
</evidence>
<evidence type="ECO:0000259" key="5">
    <source>
        <dbReference type="Pfam" id="PF25876"/>
    </source>
</evidence>
<evidence type="ECO:0000259" key="8">
    <source>
        <dbReference type="Pfam" id="PF25967"/>
    </source>
</evidence>
<keyword evidence="10" id="KW-1185">Reference proteome</keyword>
<proteinExistence type="inferred from homology"/>
<protein>
    <submittedName>
        <fullName evidence="9">Membrane fusion protein (Multidrug efflux system)</fullName>
    </submittedName>
</protein>
<feature type="domain" description="Multidrug resistance protein MdtA-like alpha-helical hairpin" evidence="5">
    <location>
        <begin position="107"/>
        <end position="176"/>
    </location>
</feature>
<evidence type="ECO:0000256" key="4">
    <source>
        <dbReference type="SAM" id="SignalP"/>
    </source>
</evidence>
<keyword evidence="4" id="KW-0732">Signal</keyword>
<sequence>MKVSRVRGLACALPFSLLAVLALSGCGGKEDEKKGPPPIPEVGFVTVRTQSVPLVAELAGRTAAYETSEVRPQVSGIIKARLFTEGTVVREGQTLYQIDPRLYRATAAEAQANVASARAAETAARVRADRLRPLAQIEAVAQQDYTDAAATAAQARATIAQNRAQLDTAQINLAFTRVPAPITGRIGRSLFTTGALVTASQADPLTTIQRLDPIFVDIQQSSAELLTLRRALASGGVVPTSGTVRLKLEDGSDYGRTGTVQFAEVTVDQNTGTVTLRARFPNPDGLLLPGMYVRAILAQSSDTNAILVPQAGIARDPKGQATAFVVGPNNKAVMRVVQTSRTIGSNWLVTGGLKPGDRVITEGLAKLKPNQTVRPVPAGSKPRAQPAPAGAAQPKGN</sequence>
<comment type="caution">
    <text evidence="9">The sequence shown here is derived from an EMBL/GenBank/DDBJ whole genome shotgun (WGS) entry which is preliminary data.</text>
</comment>
<name>A0A7W9BTB8_9SPHN</name>
<dbReference type="PANTHER" id="PTHR30158">
    <property type="entry name" value="ACRA/E-RELATED COMPONENT OF DRUG EFFLUX TRANSPORTER"/>
    <property type="match status" value="1"/>
</dbReference>
<feature type="domain" description="Multidrug resistance protein MdtA-like barrel-sandwich hybrid" evidence="6">
    <location>
        <begin position="67"/>
        <end position="209"/>
    </location>
</feature>
<dbReference type="InterPro" id="IPR058627">
    <property type="entry name" value="MdtA-like_C"/>
</dbReference>
<dbReference type="Gene3D" id="2.40.30.170">
    <property type="match status" value="1"/>
</dbReference>
<comment type="subcellular location">
    <subcellularLocation>
        <location evidence="1">Cell envelope</location>
    </subcellularLocation>
</comment>
<feature type="chain" id="PRO_5030668984" evidence="4">
    <location>
        <begin position="25"/>
        <end position="397"/>
    </location>
</feature>
<dbReference type="Pfam" id="PF25967">
    <property type="entry name" value="RND-MFP_C"/>
    <property type="match status" value="1"/>
</dbReference>
<accession>A0A7W9BTB8</accession>
<reference evidence="9 10" key="1">
    <citation type="submission" date="2020-08" db="EMBL/GenBank/DDBJ databases">
        <title>Genomic Encyclopedia of Type Strains, Phase IV (KMG-IV): sequencing the most valuable type-strain genomes for metagenomic binning, comparative biology and taxonomic classification.</title>
        <authorList>
            <person name="Goeker M."/>
        </authorList>
    </citation>
    <scope>NUCLEOTIDE SEQUENCE [LARGE SCALE GENOMIC DNA]</scope>
    <source>
        <strain evidence="9 10">DSM 103336</strain>
    </source>
</reference>
<dbReference type="InterPro" id="IPR006143">
    <property type="entry name" value="RND_pump_MFP"/>
</dbReference>
<dbReference type="Gene3D" id="1.10.287.470">
    <property type="entry name" value="Helix hairpin bin"/>
    <property type="match status" value="1"/>
</dbReference>
<dbReference type="InterPro" id="IPR058625">
    <property type="entry name" value="MdtA-like_BSH"/>
</dbReference>
<dbReference type="AlphaFoldDB" id="A0A7W9BTB8"/>
<dbReference type="PANTHER" id="PTHR30158:SF3">
    <property type="entry name" value="MULTIDRUG EFFLUX PUMP SUBUNIT ACRA-RELATED"/>
    <property type="match status" value="1"/>
</dbReference>
<evidence type="ECO:0000313" key="10">
    <source>
        <dbReference type="Proteomes" id="UP000546701"/>
    </source>
</evidence>
<dbReference type="EMBL" id="JACIJR010000005">
    <property type="protein sequence ID" value="MBB5729735.1"/>
    <property type="molecule type" value="Genomic_DNA"/>
</dbReference>
<feature type="domain" description="Multidrug resistance protein MdtA-like beta-barrel" evidence="7">
    <location>
        <begin position="213"/>
        <end position="297"/>
    </location>
</feature>
<evidence type="ECO:0000256" key="3">
    <source>
        <dbReference type="SAM" id="MobiDB-lite"/>
    </source>
</evidence>
<dbReference type="SUPFAM" id="SSF111369">
    <property type="entry name" value="HlyD-like secretion proteins"/>
    <property type="match status" value="1"/>
</dbReference>
<dbReference type="Proteomes" id="UP000546701">
    <property type="component" value="Unassembled WGS sequence"/>
</dbReference>
<evidence type="ECO:0000259" key="7">
    <source>
        <dbReference type="Pfam" id="PF25944"/>
    </source>
</evidence>
<dbReference type="RefSeq" id="WP_184075216.1">
    <property type="nucleotide sequence ID" value="NZ_BMJP01000003.1"/>
</dbReference>
<comment type="similarity">
    <text evidence="2">Belongs to the membrane fusion protein (MFP) (TC 8.A.1) family.</text>
</comment>
<evidence type="ECO:0000256" key="1">
    <source>
        <dbReference type="ARBA" id="ARBA00004196"/>
    </source>
</evidence>
<dbReference type="Pfam" id="PF25944">
    <property type="entry name" value="Beta-barrel_RND"/>
    <property type="match status" value="1"/>
</dbReference>
<dbReference type="NCBIfam" id="TIGR01730">
    <property type="entry name" value="RND_mfp"/>
    <property type="match status" value="1"/>
</dbReference>
<feature type="region of interest" description="Disordered" evidence="3">
    <location>
        <begin position="365"/>
        <end position="397"/>
    </location>
</feature>
<dbReference type="GO" id="GO:0022857">
    <property type="term" value="F:transmembrane transporter activity"/>
    <property type="evidence" value="ECO:0007669"/>
    <property type="project" value="InterPro"/>
</dbReference>
<dbReference type="GO" id="GO:0046677">
    <property type="term" value="P:response to antibiotic"/>
    <property type="evidence" value="ECO:0007669"/>
    <property type="project" value="TreeGrafter"/>
</dbReference>
<dbReference type="InterPro" id="IPR058626">
    <property type="entry name" value="MdtA-like_b-barrel"/>
</dbReference>
<dbReference type="Pfam" id="PF25876">
    <property type="entry name" value="HH_MFP_RND"/>
    <property type="match status" value="1"/>
</dbReference>
<evidence type="ECO:0000313" key="9">
    <source>
        <dbReference type="EMBL" id="MBB5729735.1"/>
    </source>
</evidence>
<organism evidence="9 10">
    <name type="scientific">Sphingomonas prati</name>
    <dbReference type="NCBI Taxonomy" id="1843237"/>
    <lineage>
        <taxon>Bacteria</taxon>
        <taxon>Pseudomonadati</taxon>
        <taxon>Pseudomonadota</taxon>
        <taxon>Alphaproteobacteria</taxon>
        <taxon>Sphingomonadales</taxon>
        <taxon>Sphingomonadaceae</taxon>
        <taxon>Sphingomonas</taxon>
    </lineage>
</organism>